<protein>
    <recommendedName>
        <fullName evidence="3">BSD domain-containing protein</fullName>
    </recommendedName>
</protein>
<name>A0AAD3CD01_9STRA</name>
<organism evidence="4 5">
    <name type="scientific">Chaetoceros tenuissimus</name>
    <dbReference type="NCBI Taxonomy" id="426638"/>
    <lineage>
        <taxon>Eukaryota</taxon>
        <taxon>Sar</taxon>
        <taxon>Stramenopiles</taxon>
        <taxon>Ochrophyta</taxon>
        <taxon>Bacillariophyta</taxon>
        <taxon>Coscinodiscophyceae</taxon>
        <taxon>Chaetocerotophycidae</taxon>
        <taxon>Chaetocerotales</taxon>
        <taxon>Chaetocerotaceae</taxon>
        <taxon>Chaetoceros</taxon>
    </lineage>
</organism>
<sequence length="354" mass="40008">MGQEVSTVSTESSLTPQDDATKQEVTVTTNNDTPVDDASNGNSTSNNKETNKELTVKTQSTPKANNEYTFNQVFKTKDGTQSPDEDSSLSSEESIILSPSASHSTATPLKSFQTIFTLPNSELMERLESTTLTKESILQANNIIAQYNLSDETWYHNNDSKEDNQTAIAIYLLQNSPELKSLRFKLVPSKLKEDAFWYSIFFLCMTSQEQYELVHTSDGECSEKSSKELYKLVKSQSQDIVKLQQKIEELQLELKDALENQPRVVTQPIVDNLPCEDTTTKSHTGTWIMEKESIEFLQLDEEIKKKLRDGKQKRLQDVHEQMKFILDSDDVQDSRGKWDGCGCDKYGGECGAEF</sequence>
<evidence type="ECO:0000313" key="4">
    <source>
        <dbReference type="EMBL" id="GFH43797.1"/>
    </source>
</evidence>
<dbReference type="Pfam" id="PF03909">
    <property type="entry name" value="BSD"/>
    <property type="match status" value="1"/>
</dbReference>
<dbReference type="InterPro" id="IPR035925">
    <property type="entry name" value="BSD_dom_sf"/>
</dbReference>
<evidence type="ECO:0000313" key="5">
    <source>
        <dbReference type="Proteomes" id="UP001054902"/>
    </source>
</evidence>
<comment type="caution">
    <text evidence="4">The sequence shown here is derived from an EMBL/GenBank/DDBJ whole genome shotgun (WGS) entry which is preliminary data.</text>
</comment>
<dbReference type="AlphaFoldDB" id="A0AAD3CD01"/>
<evidence type="ECO:0000256" key="2">
    <source>
        <dbReference type="SAM" id="MobiDB-lite"/>
    </source>
</evidence>
<evidence type="ECO:0000256" key="1">
    <source>
        <dbReference type="SAM" id="Coils"/>
    </source>
</evidence>
<feature type="compositionally biased region" description="Polar residues" evidence="2">
    <location>
        <begin position="56"/>
        <end position="74"/>
    </location>
</feature>
<accession>A0AAD3CD01</accession>
<feature type="compositionally biased region" description="Low complexity" evidence="2">
    <location>
        <begin position="1"/>
        <end position="13"/>
    </location>
</feature>
<feature type="domain" description="BSD" evidence="3">
    <location>
        <begin position="155"/>
        <end position="208"/>
    </location>
</feature>
<dbReference type="SUPFAM" id="SSF140383">
    <property type="entry name" value="BSD domain-like"/>
    <property type="match status" value="1"/>
</dbReference>
<dbReference type="InterPro" id="IPR005607">
    <property type="entry name" value="BSD_dom"/>
</dbReference>
<feature type="compositionally biased region" description="Low complexity" evidence="2">
    <location>
        <begin position="88"/>
        <end position="100"/>
    </location>
</feature>
<gene>
    <name evidence="4" type="ORF">CTEN210_00270</name>
</gene>
<dbReference type="Proteomes" id="UP001054902">
    <property type="component" value="Unassembled WGS sequence"/>
</dbReference>
<feature type="coiled-coil region" evidence="1">
    <location>
        <begin position="233"/>
        <end position="260"/>
    </location>
</feature>
<keyword evidence="1" id="KW-0175">Coiled coil</keyword>
<feature type="compositionally biased region" description="Low complexity" evidence="2">
    <location>
        <begin position="25"/>
        <end position="37"/>
    </location>
</feature>
<dbReference type="Gene3D" id="1.10.3970.10">
    <property type="entry name" value="BSD domain"/>
    <property type="match status" value="1"/>
</dbReference>
<dbReference type="EMBL" id="BLLK01000019">
    <property type="protein sequence ID" value="GFH43797.1"/>
    <property type="molecule type" value="Genomic_DNA"/>
</dbReference>
<reference evidence="4 5" key="1">
    <citation type="journal article" date="2021" name="Sci. Rep.">
        <title>The genome of the diatom Chaetoceros tenuissimus carries an ancient integrated fragment of an extant virus.</title>
        <authorList>
            <person name="Hongo Y."/>
            <person name="Kimura K."/>
            <person name="Takaki Y."/>
            <person name="Yoshida Y."/>
            <person name="Baba S."/>
            <person name="Kobayashi G."/>
            <person name="Nagasaki K."/>
            <person name="Hano T."/>
            <person name="Tomaru Y."/>
        </authorList>
    </citation>
    <scope>NUCLEOTIDE SEQUENCE [LARGE SCALE GENOMIC DNA]</scope>
    <source>
        <strain evidence="4 5">NIES-3715</strain>
    </source>
</reference>
<evidence type="ECO:0000259" key="3">
    <source>
        <dbReference type="PROSITE" id="PS50858"/>
    </source>
</evidence>
<dbReference type="PROSITE" id="PS50858">
    <property type="entry name" value="BSD"/>
    <property type="match status" value="1"/>
</dbReference>
<keyword evidence="5" id="KW-1185">Reference proteome</keyword>
<proteinExistence type="predicted"/>
<dbReference type="SMART" id="SM00751">
    <property type="entry name" value="BSD"/>
    <property type="match status" value="1"/>
</dbReference>
<feature type="region of interest" description="Disordered" evidence="2">
    <location>
        <begin position="1"/>
        <end position="105"/>
    </location>
</feature>
<feature type="compositionally biased region" description="Polar residues" evidence="2">
    <location>
        <begin position="39"/>
        <end position="48"/>
    </location>
</feature>